<reference evidence="1" key="1">
    <citation type="submission" date="2023-05" db="EMBL/GenBank/DDBJ databases">
        <authorList>
            <consortium name="ELIXIR-Norway"/>
        </authorList>
    </citation>
    <scope>NUCLEOTIDE SEQUENCE</scope>
</reference>
<evidence type="ECO:0000313" key="1">
    <source>
        <dbReference type="EMBL" id="CAM9429641.1"/>
    </source>
</evidence>
<protein>
    <submittedName>
        <fullName evidence="1">Uncharacterized protein</fullName>
    </submittedName>
</protein>
<proteinExistence type="predicted"/>
<dbReference type="EMBL" id="OX596094">
    <property type="protein sequence ID" value="CAM9429641.1"/>
    <property type="molecule type" value="Genomic_DNA"/>
</dbReference>
<accession>A0AC59Y6L7</accession>
<dbReference type="Proteomes" id="UP001162501">
    <property type="component" value="Chromosome 10"/>
</dbReference>
<reference evidence="1" key="2">
    <citation type="submission" date="2025-03" db="EMBL/GenBank/DDBJ databases">
        <authorList>
            <consortium name="ELIXIR-Norway"/>
            <consortium name="Elixir Norway"/>
        </authorList>
    </citation>
    <scope>NUCLEOTIDE SEQUENCE</scope>
</reference>
<gene>
    <name evidence="1" type="ORF">MRATA1EN22A_LOCUS2403</name>
</gene>
<evidence type="ECO:0000313" key="2">
    <source>
        <dbReference type="Proteomes" id="UP001162501"/>
    </source>
</evidence>
<name>A0AC59Y6L7_RANTA</name>
<organism evidence="1 2">
    <name type="scientific">Rangifer tarandus platyrhynchus</name>
    <name type="common">Svalbard reindeer</name>
    <dbReference type="NCBI Taxonomy" id="3082113"/>
    <lineage>
        <taxon>Eukaryota</taxon>
        <taxon>Metazoa</taxon>
        <taxon>Chordata</taxon>
        <taxon>Craniata</taxon>
        <taxon>Vertebrata</taxon>
        <taxon>Euteleostomi</taxon>
        <taxon>Mammalia</taxon>
        <taxon>Eutheria</taxon>
        <taxon>Laurasiatheria</taxon>
        <taxon>Artiodactyla</taxon>
        <taxon>Ruminantia</taxon>
        <taxon>Pecora</taxon>
        <taxon>Cervidae</taxon>
        <taxon>Odocoileinae</taxon>
        <taxon>Rangifer</taxon>
    </lineage>
</organism>
<sequence>MEISPTPVPRGGVGEGMGGSRGGKSIPNKQYFIVSGVGTVPGKMDTKNQPPGSSPEHPVPNCGRPHAPQVPSLLWQIGAIPTGELVTFPLQEQAEPGLRWPLPGAGKKGVCVCVC</sequence>